<dbReference type="RefSeq" id="WP_147818449.1">
    <property type="nucleotide sequence ID" value="NZ_BPRA01000011.1"/>
</dbReference>
<accession>A0ABQ4TM35</accession>
<evidence type="ECO:0000256" key="1">
    <source>
        <dbReference type="SAM" id="MobiDB-lite"/>
    </source>
</evidence>
<name>A0ABQ4TM35_9HYPH</name>
<feature type="region of interest" description="Disordered" evidence="1">
    <location>
        <begin position="59"/>
        <end position="119"/>
    </location>
</feature>
<comment type="caution">
    <text evidence="3">The sequence shown here is derived from an EMBL/GenBank/DDBJ whole genome shotgun (WGS) entry which is preliminary data.</text>
</comment>
<evidence type="ECO:0000256" key="2">
    <source>
        <dbReference type="SAM" id="SignalP"/>
    </source>
</evidence>
<feature type="chain" id="PRO_5046105801" description="DUF4148 domain-containing protein" evidence="2">
    <location>
        <begin position="20"/>
        <end position="119"/>
    </location>
</feature>
<evidence type="ECO:0000313" key="3">
    <source>
        <dbReference type="EMBL" id="GJE56066.1"/>
    </source>
</evidence>
<keyword evidence="4" id="KW-1185">Reference proteome</keyword>
<keyword evidence="2" id="KW-0732">Signal</keyword>
<feature type="compositionally biased region" description="Basic and acidic residues" evidence="1">
    <location>
        <begin position="65"/>
        <end position="99"/>
    </location>
</feature>
<dbReference type="Proteomes" id="UP001055101">
    <property type="component" value="Unassembled WGS sequence"/>
</dbReference>
<organism evidence="3 4">
    <name type="scientific">Methylobacterium thuringiense</name>
    <dbReference type="NCBI Taxonomy" id="1003091"/>
    <lineage>
        <taxon>Bacteria</taxon>
        <taxon>Pseudomonadati</taxon>
        <taxon>Pseudomonadota</taxon>
        <taxon>Alphaproteobacteria</taxon>
        <taxon>Hyphomicrobiales</taxon>
        <taxon>Methylobacteriaceae</taxon>
        <taxon>Methylobacterium</taxon>
    </lineage>
</organism>
<protein>
    <recommendedName>
        <fullName evidence="5">DUF4148 domain-containing protein</fullName>
    </recommendedName>
</protein>
<dbReference type="PROSITE" id="PS51257">
    <property type="entry name" value="PROKAR_LIPOPROTEIN"/>
    <property type="match status" value="1"/>
</dbReference>
<dbReference type="EMBL" id="BPRA01000011">
    <property type="protein sequence ID" value="GJE56066.1"/>
    <property type="molecule type" value="Genomic_DNA"/>
</dbReference>
<reference evidence="3" key="1">
    <citation type="journal article" date="2021" name="Front. Microbiol.">
        <title>Comprehensive Comparative Genomics and Phenotyping of Methylobacterium Species.</title>
        <authorList>
            <person name="Alessa O."/>
            <person name="Ogura Y."/>
            <person name="Fujitani Y."/>
            <person name="Takami H."/>
            <person name="Hayashi T."/>
            <person name="Sahin N."/>
            <person name="Tani A."/>
        </authorList>
    </citation>
    <scope>NUCLEOTIDE SEQUENCE</scope>
    <source>
        <strain evidence="3">DSM 23674</strain>
    </source>
</reference>
<reference evidence="3" key="2">
    <citation type="submission" date="2021-08" db="EMBL/GenBank/DDBJ databases">
        <authorList>
            <person name="Tani A."/>
            <person name="Ola A."/>
            <person name="Ogura Y."/>
            <person name="Katsura K."/>
            <person name="Hayashi T."/>
        </authorList>
    </citation>
    <scope>NUCLEOTIDE SEQUENCE</scope>
    <source>
        <strain evidence="3">DSM 23674</strain>
    </source>
</reference>
<proteinExistence type="predicted"/>
<feature type="signal peptide" evidence="2">
    <location>
        <begin position="1"/>
        <end position="19"/>
    </location>
</feature>
<gene>
    <name evidence="3" type="ORF">EKPJFOCH_2563</name>
</gene>
<evidence type="ECO:0000313" key="4">
    <source>
        <dbReference type="Proteomes" id="UP001055101"/>
    </source>
</evidence>
<sequence>MLSPRLFGLLALSLPILGAAGCSGDVNPMKEAFVGAGYGPKKVDAPDFVETSRRTDRTYMPVGQDEPKRAIRARSSEAQKSLEADLEGARTRNEARGRTAEGAAKGIAKGLKPAELPPE</sequence>
<evidence type="ECO:0008006" key="5">
    <source>
        <dbReference type="Google" id="ProtNLM"/>
    </source>
</evidence>